<evidence type="ECO:0000313" key="2">
    <source>
        <dbReference type="Proteomes" id="UP000199570"/>
    </source>
</evidence>
<name>A0A1H1HGW6_9PSED</name>
<dbReference type="OrthoDB" id="7031901at2"/>
<dbReference type="EMBL" id="FNKJ01000003">
    <property type="protein sequence ID" value="SDR24627.1"/>
    <property type="molecule type" value="Genomic_DNA"/>
</dbReference>
<protein>
    <submittedName>
        <fullName evidence="1">Uncharacterized protein</fullName>
    </submittedName>
</protein>
<dbReference type="RefSeq" id="WP_090324569.1">
    <property type="nucleotide sequence ID" value="NZ_FNKJ01000003.1"/>
</dbReference>
<organism evidence="1 2">
    <name type="scientific">Pseudomonas moorei</name>
    <dbReference type="NCBI Taxonomy" id="395599"/>
    <lineage>
        <taxon>Bacteria</taxon>
        <taxon>Pseudomonadati</taxon>
        <taxon>Pseudomonadota</taxon>
        <taxon>Gammaproteobacteria</taxon>
        <taxon>Pseudomonadales</taxon>
        <taxon>Pseudomonadaceae</taxon>
        <taxon>Pseudomonas</taxon>
    </lineage>
</organism>
<gene>
    <name evidence="1" type="ORF">SAMN04490195_4142</name>
</gene>
<proteinExistence type="predicted"/>
<keyword evidence="2" id="KW-1185">Reference proteome</keyword>
<evidence type="ECO:0000313" key="1">
    <source>
        <dbReference type="EMBL" id="SDR24627.1"/>
    </source>
</evidence>
<sequence length="172" mass="18851">MLQKSSRLLLIPLLCLPLAARATTIHRCEAADGRITFTTMSCKAGEQLSPQEVQTYSPGTALALIPETSHREIAGRKLTNREPTVIGQPEDKCGNLISARERREAIINQRIVAGMSQQDVESALGKPDKISIRNSATSYRYDTKRGRSANIEFDTRGCTKGKAKSKTAKSPH</sequence>
<reference evidence="2" key="1">
    <citation type="submission" date="2016-10" db="EMBL/GenBank/DDBJ databases">
        <authorList>
            <person name="Varghese N."/>
            <person name="Submissions S."/>
        </authorList>
    </citation>
    <scope>NUCLEOTIDE SEQUENCE [LARGE SCALE GENOMIC DNA]</scope>
    <source>
        <strain evidence="2">BS3775</strain>
    </source>
</reference>
<accession>A0A1H1HGW6</accession>
<dbReference type="AlphaFoldDB" id="A0A1H1HGW6"/>
<dbReference type="Proteomes" id="UP000199570">
    <property type="component" value="Unassembled WGS sequence"/>
</dbReference>